<evidence type="ECO:0000259" key="3">
    <source>
        <dbReference type="PROSITE" id="PS50112"/>
    </source>
</evidence>
<keyword evidence="6" id="KW-0808">Transferase</keyword>
<dbReference type="SUPFAM" id="SSF55785">
    <property type="entry name" value="PYP-like sensor domain (PAS domain)"/>
    <property type="match status" value="1"/>
</dbReference>
<sequence>MAQDSSTQSSRRKRRTALIMLALLALVAVAAAVASHWILQTSQKRLLRDMEQDMSTQAGNKVALLTVWSGTLKGQVEAFAGLDLLRLFAAEADASKIPAEKLLELAQRPEHDVPPPPEILPETPSDISVDQAEAGGYAGDPDPLDSLAPRLPMMLRQLKEFIEKNSLWGAYLLNANLEAYLAPSDAPRFSEDQRSFLATVLQTRRPVMLPVRRQEGELVMDMAFPVFAPLYVDASGERVVSILVATYNVLPVARAITRTGDDGIFSSGILQTHRQDVQLINPAARSGTLNLPGWRLDGGRLPLSLRDAPTARGGEVRAYTLALPVPGMPWLVMQGVDAAQAEAQYAAFRKNVLIAAGLVTALAGIVLVALWWWLVGRQERAVADQMRRLYLVVNQQKQIMDGVNSALSAGIVLNDLSGVIYYVNQSYARMTGLSVEQLRGLPHSRLPSDLARSLVTHTLAVNQTEGMASFTEALPVEGRTRHFLTACSPFRDDKGRMSGVVSVYSDITELVLAQQRAQHMITQTVAVFVRAIEAVDPYLCGQSTFTAQLSVTLAYCLGLNDAETLATLRTAASLSQIGMIQLPRELLTKTGALSAEERARLQRHVEYARRALTGIDFGLPVLEAISQMYERLDGSGYPEGLKGDQICLNARILAVANTFCALVRPRSYRMAHGMERAMAILNETPRKYDPQVVRALQGFLQTGQGREFFQKLRDEKGGEEDEARSSGREESAQHGAGGIPT</sequence>
<dbReference type="PANTHER" id="PTHR43155">
    <property type="entry name" value="CYCLIC DI-GMP PHOSPHODIESTERASE PA4108-RELATED"/>
    <property type="match status" value="1"/>
</dbReference>
<accession>A0A0X8JKC5</accession>
<dbReference type="InterPro" id="IPR003607">
    <property type="entry name" value="HD/PDEase_dom"/>
</dbReference>
<dbReference type="Pfam" id="PF13487">
    <property type="entry name" value="HD_5"/>
    <property type="match status" value="1"/>
</dbReference>
<dbReference type="PROSITE" id="PS50112">
    <property type="entry name" value="PAS"/>
    <property type="match status" value="1"/>
</dbReference>
<evidence type="ECO:0000259" key="5">
    <source>
        <dbReference type="PROSITE" id="PS51832"/>
    </source>
</evidence>
<dbReference type="PROSITE" id="PS50113">
    <property type="entry name" value="PAC"/>
    <property type="match status" value="1"/>
</dbReference>
<dbReference type="RefSeq" id="WP_062252910.1">
    <property type="nucleotide sequence ID" value="NZ_CP014229.1"/>
</dbReference>
<keyword evidence="6" id="KW-0418">Kinase</keyword>
<dbReference type="AlphaFoldDB" id="A0A0X8JKC5"/>
<organism evidence="6 7">
    <name type="scientific">Desulfovibrio fairfieldensis</name>
    <dbReference type="NCBI Taxonomy" id="44742"/>
    <lineage>
        <taxon>Bacteria</taxon>
        <taxon>Pseudomonadati</taxon>
        <taxon>Thermodesulfobacteriota</taxon>
        <taxon>Desulfovibrionia</taxon>
        <taxon>Desulfovibrionales</taxon>
        <taxon>Desulfovibrionaceae</taxon>
        <taxon>Desulfovibrio</taxon>
    </lineage>
</organism>
<dbReference type="InterPro" id="IPR000014">
    <property type="entry name" value="PAS"/>
</dbReference>
<dbReference type="InterPro" id="IPR037522">
    <property type="entry name" value="HD_GYP_dom"/>
</dbReference>
<keyword evidence="2" id="KW-1133">Transmembrane helix</keyword>
<dbReference type="CDD" id="cd00130">
    <property type="entry name" value="PAS"/>
    <property type="match status" value="1"/>
</dbReference>
<dbReference type="InterPro" id="IPR000700">
    <property type="entry name" value="PAS-assoc_C"/>
</dbReference>
<keyword evidence="7" id="KW-1185">Reference proteome</keyword>
<keyword evidence="2" id="KW-0472">Membrane</keyword>
<dbReference type="Gene3D" id="3.30.450.20">
    <property type="entry name" value="PAS domain"/>
    <property type="match status" value="1"/>
</dbReference>
<evidence type="ECO:0000256" key="1">
    <source>
        <dbReference type="SAM" id="MobiDB-lite"/>
    </source>
</evidence>
<proteinExistence type="predicted"/>
<dbReference type="GO" id="GO:0016301">
    <property type="term" value="F:kinase activity"/>
    <property type="evidence" value="ECO:0007669"/>
    <property type="project" value="UniProtKB-KW"/>
</dbReference>
<feature type="domain" description="PAC" evidence="4">
    <location>
        <begin position="464"/>
        <end position="519"/>
    </location>
</feature>
<dbReference type="InterPro" id="IPR035965">
    <property type="entry name" value="PAS-like_dom_sf"/>
</dbReference>
<gene>
    <name evidence="6" type="ORF">AXF13_09600</name>
</gene>
<dbReference type="NCBIfam" id="TIGR00229">
    <property type="entry name" value="sensory_box"/>
    <property type="match status" value="1"/>
</dbReference>
<dbReference type="EMBL" id="CP014229">
    <property type="protein sequence ID" value="AMD90352.1"/>
    <property type="molecule type" value="Genomic_DNA"/>
</dbReference>
<feature type="region of interest" description="Disordered" evidence="1">
    <location>
        <begin position="711"/>
        <end position="741"/>
    </location>
</feature>
<feature type="transmembrane region" description="Helical" evidence="2">
    <location>
        <begin position="352"/>
        <end position="375"/>
    </location>
</feature>
<evidence type="ECO:0000313" key="6">
    <source>
        <dbReference type="EMBL" id="AMD90352.1"/>
    </source>
</evidence>
<protein>
    <submittedName>
        <fullName evidence="6">Histidine kinase</fullName>
    </submittedName>
</protein>
<dbReference type="KEGG" id="dfi:AXF13_09600"/>
<evidence type="ECO:0000259" key="4">
    <source>
        <dbReference type="PROSITE" id="PS50113"/>
    </source>
</evidence>
<keyword evidence="2" id="KW-0812">Transmembrane</keyword>
<evidence type="ECO:0000256" key="2">
    <source>
        <dbReference type="SAM" id="Phobius"/>
    </source>
</evidence>
<dbReference type="STRING" id="44742.AXF13_09600"/>
<dbReference type="Gene3D" id="1.10.3210.10">
    <property type="entry name" value="Hypothetical protein af1432"/>
    <property type="match status" value="1"/>
</dbReference>
<feature type="compositionally biased region" description="Basic and acidic residues" evidence="1">
    <location>
        <begin position="723"/>
        <end position="732"/>
    </location>
</feature>
<name>A0A0X8JKC5_9BACT</name>
<evidence type="ECO:0000313" key="7">
    <source>
        <dbReference type="Proteomes" id="UP000069241"/>
    </source>
</evidence>
<dbReference type="PROSITE" id="PS51832">
    <property type="entry name" value="HD_GYP"/>
    <property type="match status" value="1"/>
</dbReference>
<feature type="domain" description="PAS" evidence="3">
    <location>
        <begin position="395"/>
        <end position="440"/>
    </location>
</feature>
<dbReference type="SUPFAM" id="SSF109604">
    <property type="entry name" value="HD-domain/PDEase-like"/>
    <property type="match status" value="1"/>
</dbReference>
<dbReference type="Proteomes" id="UP000069241">
    <property type="component" value="Chromosome"/>
</dbReference>
<dbReference type="InterPro" id="IPR013656">
    <property type="entry name" value="PAS_4"/>
</dbReference>
<feature type="domain" description="HD-GYP" evidence="5">
    <location>
        <begin position="517"/>
        <end position="712"/>
    </location>
</feature>
<dbReference type="PANTHER" id="PTHR43155:SF2">
    <property type="entry name" value="CYCLIC DI-GMP PHOSPHODIESTERASE PA4108"/>
    <property type="match status" value="1"/>
</dbReference>
<reference evidence="7" key="1">
    <citation type="submission" date="2016-02" db="EMBL/GenBank/DDBJ databases">
        <authorList>
            <person name="Holder M.E."/>
            <person name="Ajami N.J."/>
            <person name="Petrosino J.F."/>
        </authorList>
    </citation>
    <scope>NUCLEOTIDE SEQUENCE [LARGE SCALE GENOMIC DNA]</scope>
    <source>
        <strain evidence="7">CCUG 45958</strain>
    </source>
</reference>
<dbReference type="CDD" id="cd00077">
    <property type="entry name" value="HDc"/>
    <property type="match status" value="1"/>
</dbReference>
<dbReference type="Pfam" id="PF08448">
    <property type="entry name" value="PAS_4"/>
    <property type="match status" value="1"/>
</dbReference>